<protein>
    <recommendedName>
        <fullName evidence="3">Dipeptidylpeptidase IV N-terminal domain-containing protein</fullName>
    </recommendedName>
</protein>
<sequence>MKMIKTGKFASIFLRQARLLKAPSSSIRWKVTTKEQVHRFLSLERSGLPPVLPHRRGLSKPEQLPSVPDSLFHDRPIIKSHHLYFISAHEQPEKPFQSWSALYSTELHGKRKIIRLSPYGVVDYSPAISKSGTFVAIASYGSRPWEGDFHELKTDIVVFPTSDPNNRLVVCKRGGWPTWSVLPLRITPPGLHCFSPAAFNDGKRIAVATRRRGKCYRHIEIFDLERKVFHPVTELLNPAFHHYNPFVSSDSESLGYHRFSGKSIEGESRVPHLEPVASPIKDLGMLRINGSFPSFSPDGSFLALNPALDENGGIKVVKSDGSKRWTLIQGRVAFCNSWSPTEKYVIYSSLGPIFESTKTTVQIARVTFEPSYLNSDLQEIPCDAKILTREDTGNNAFPSCSPDGKSLVFRSGRSGHKNLYILDAVDGEFNDGIRKLTDGPWIDTMPCWSPNGDLIAFSSNMHNPNNVDAFSIYVIKPDGSDLRRIYAAGPKGSNDVDIERINHVCFSPNGEWLVFAANIGGVMAEPVSFPNQFQPYGDLYVMRLDGSGLRRLTCDGYENGTPTWHFGGELDMRRLCLGNDAGVELTGEFDEPLWITCDFN</sequence>
<dbReference type="SUPFAM" id="SSF82171">
    <property type="entry name" value="DPP6 N-terminal domain-like"/>
    <property type="match status" value="1"/>
</dbReference>
<organism evidence="1 2">
    <name type="scientific">Gossypium barbadense</name>
    <name type="common">Sea Island cotton</name>
    <name type="synonym">Hibiscus barbadensis</name>
    <dbReference type="NCBI Taxonomy" id="3634"/>
    <lineage>
        <taxon>Eukaryota</taxon>
        <taxon>Viridiplantae</taxon>
        <taxon>Streptophyta</taxon>
        <taxon>Embryophyta</taxon>
        <taxon>Tracheophyta</taxon>
        <taxon>Spermatophyta</taxon>
        <taxon>Magnoliopsida</taxon>
        <taxon>eudicotyledons</taxon>
        <taxon>Gunneridae</taxon>
        <taxon>Pentapetalae</taxon>
        <taxon>rosids</taxon>
        <taxon>malvids</taxon>
        <taxon>Malvales</taxon>
        <taxon>Malvaceae</taxon>
        <taxon>Malvoideae</taxon>
        <taxon>Gossypium</taxon>
    </lineage>
</organism>
<evidence type="ECO:0000313" key="2">
    <source>
        <dbReference type="Proteomes" id="UP000239757"/>
    </source>
</evidence>
<dbReference type="Proteomes" id="UP000239757">
    <property type="component" value="Unassembled WGS sequence"/>
</dbReference>
<dbReference type="Gene3D" id="2.120.10.30">
    <property type="entry name" value="TolB, C-terminal domain"/>
    <property type="match status" value="3"/>
</dbReference>
<dbReference type="EMBL" id="KZ666250">
    <property type="protein sequence ID" value="PPR95555.1"/>
    <property type="molecule type" value="Genomic_DNA"/>
</dbReference>
<dbReference type="InterPro" id="IPR011042">
    <property type="entry name" value="6-blade_b-propeller_TolB-like"/>
</dbReference>
<name>A0A2P5WWU2_GOSBA</name>
<dbReference type="AlphaFoldDB" id="A0A2P5WWU2"/>
<dbReference type="Pfam" id="PF07676">
    <property type="entry name" value="PD40"/>
    <property type="match status" value="2"/>
</dbReference>
<reference evidence="1 2" key="1">
    <citation type="submission" date="2015-01" db="EMBL/GenBank/DDBJ databases">
        <title>Genome of allotetraploid Gossypium barbadense reveals genomic plasticity and fiber elongation in cotton evolution.</title>
        <authorList>
            <person name="Chen X."/>
            <person name="Liu X."/>
            <person name="Zhao B."/>
            <person name="Zheng H."/>
            <person name="Hu Y."/>
            <person name="Lu G."/>
            <person name="Yang C."/>
            <person name="Chen J."/>
            <person name="Shan C."/>
            <person name="Zhang L."/>
            <person name="Zhou Y."/>
            <person name="Wang L."/>
            <person name="Guo W."/>
            <person name="Bai Y."/>
            <person name="Ruan J."/>
            <person name="Shangguan X."/>
            <person name="Mao Y."/>
            <person name="Jiang J."/>
            <person name="Zhu Y."/>
            <person name="Lei J."/>
            <person name="Kang H."/>
            <person name="Chen S."/>
            <person name="He X."/>
            <person name="Wang R."/>
            <person name="Wang Y."/>
            <person name="Chen J."/>
            <person name="Wang L."/>
            <person name="Yu S."/>
            <person name="Wang B."/>
            <person name="Wei J."/>
            <person name="Song S."/>
            <person name="Lu X."/>
            <person name="Gao Z."/>
            <person name="Gu W."/>
            <person name="Deng X."/>
            <person name="Ma D."/>
            <person name="Wang S."/>
            <person name="Liang W."/>
            <person name="Fang L."/>
            <person name="Cai C."/>
            <person name="Zhu X."/>
            <person name="Zhou B."/>
            <person name="Zhang Y."/>
            <person name="Chen Z."/>
            <person name="Xu S."/>
            <person name="Zhu R."/>
            <person name="Wang S."/>
            <person name="Zhang T."/>
            <person name="Zhao G."/>
        </authorList>
    </citation>
    <scope>NUCLEOTIDE SEQUENCE [LARGE SCALE GENOMIC DNA]</scope>
    <source>
        <strain evidence="2">cv. Xinhai21</strain>
        <tissue evidence="1">Leaf</tissue>
    </source>
</reference>
<evidence type="ECO:0000313" key="1">
    <source>
        <dbReference type="EMBL" id="PPR95555.1"/>
    </source>
</evidence>
<evidence type="ECO:0008006" key="3">
    <source>
        <dbReference type="Google" id="ProtNLM"/>
    </source>
</evidence>
<dbReference type="InterPro" id="IPR011659">
    <property type="entry name" value="WD40"/>
</dbReference>
<dbReference type="OrthoDB" id="43744at2759"/>
<accession>A0A2P5WWU2</accession>
<dbReference type="PANTHER" id="PTHR32161">
    <property type="entry name" value="DPP6 N-TERMINAL DOMAIN-LIKE PROTEIN"/>
    <property type="match status" value="1"/>
</dbReference>
<proteinExistence type="predicted"/>
<dbReference type="PANTHER" id="PTHR32161:SF9">
    <property type="entry name" value="TOLB PROTEIN-LIKE PROTEIN"/>
    <property type="match status" value="1"/>
</dbReference>
<gene>
    <name evidence="1" type="ORF">GOBAR_AA25112</name>
</gene>